<dbReference type="EMBL" id="QNUL01000007">
    <property type="protein sequence ID" value="REA61594.1"/>
    <property type="molecule type" value="Genomic_DNA"/>
</dbReference>
<dbReference type="GO" id="GO:0005737">
    <property type="term" value="C:cytoplasm"/>
    <property type="evidence" value="ECO:0007669"/>
    <property type="project" value="TreeGrafter"/>
</dbReference>
<name>A0A3D8YBT9_9BACT</name>
<dbReference type="SUPFAM" id="SSF52058">
    <property type="entry name" value="L domain-like"/>
    <property type="match status" value="1"/>
</dbReference>
<keyword evidence="1" id="KW-0433">Leucine-rich repeat</keyword>
<feature type="domain" description="Disease resistance R13L4/SHOC-2-like LRR" evidence="3">
    <location>
        <begin position="320"/>
        <end position="380"/>
    </location>
</feature>
<evidence type="ECO:0000256" key="1">
    <source>
        <dbReference type="ARBA" id="ARBA00022614"/>
    </source>
</evidence>
<dbReference type="InterPro" id="IPR055414">
    <property type="entry name" value="LRR_R13L4/SHOC2-like"/>
</dbReference>
<dbReference type="Pfam" id="PF12799">
    <property type="entry name" value="LRR_4"/>
    <property type="match status" value="1"/>
</dbReference>
<evidence type="ECO:0000313" key="5">
    <source>
        <dbReference type="Proteomes" id="UP000256373"/>
    </source>
</evidence>
<keyword evidence="5" id="KW-1185">Reference proteome</keyword>
<dbReference type="Proteomes" id="UP000256373">
    <property type="component" value="Unassembled WGS sequence"/>
</dbReference>
<dbReference type="OrthoDB" id="922532at2"/>
<dbReference type="InterPro" id="IPR003591">
    <property type="entry name" value="Leu-rich_rpt_typical-subtyp"/>
</dbReference>
<protein>
    <submittedName>
        <fullName evidence="4">Leucine-rich repeat domain-containing protein</fullName>
    </submittedName>
</protein>
<accession>A0A3D8YBT9</accession>
<dbReference type="SMART" id="SM00364">
    <property type="entry name" value="LRR_BAC"/>
    <property type="match status" value="6"/>
</dbReference>
<dbReference type="InterPro" id="IPR025875">
    <property type="entry name" value="Leu-rich_rpt_4"/>
</dbReference>
<evidence type="ECO:0000256" key="2">
    <source>
        <dbReference type="ARBA" id="ARBA00022737"/>
    </source>
</evidence>
<gene>
    <name evidence="4" type="ORF">DSL64_11560</name>
</gene>
<keyword evidence="2" id="KW-0677">Repeat</keyword>
<dbReference type="RefSeq" id="WP_115831049.1">
    <property type="nucleotide sequence ID" value="NZ_QNUL01000007.1"/>
</dbReference>
<reference evidence="4 5" key="1">
    <citation type="submission" date="2018-07" db="EMBL/GenBank/DDBJ databases">
        <title>Dyadobacter roseus sp. nov., isolated from rose rhizosphere soil.</title>
        <authorList>
            <person name="Chen L."/>
        </authorList>
    </citation>
    <scope>NUCLEOTIDE SEQUENCE [LARGE SCALE GENOMIC DNA]</scope>
    <source>
        <strain evidence="4 5">RS19</strain>
    </source>
</reference>
<sequence>MKIVLTMLILLVALINVAQPVVKSKAEVRKSKLSISELDKHYPDLETDEVFKRVPASLNLAITKALNEAMGPTKVENLLVSSDLYLNKDGNIDYLIFDAFLANVWTVKNGKAQPAVISFNKDSVSHIISQNLSEYVKGFISKRNIGKKSKITILSEFNGFIAPELRSKAQVQHDSIINSFEALRGSKKVAVKKDSVVNGIQDALLVVDTLKIKQLYIENSLLKSLPDLIYRFPNLELLSLMDNDIEQVNIDMSKLRKLKNLNLSGNILTVDSVHLSRNKTLQILNLQRNVLQDVPAIVKNCKRLETLWLGRNPLSAINDKSFRRMKRVKNLNLYKTEMGMLPNGVKKLKRLEVLDLYRNNLTMLPSSVCQLKKLTHLAIAYNHLTSLPDRMNRLKRLNVLYAHHNWLSKLPPSMVKLKNLQIIDLGYNWFTDFPEVLTTFSNLDELDISANNLTEFPKDLLGIKKLNKLHLRGNPFLTEDREVKYGEQFGLLKSKNIEVFY</sequence>
<dbReference type="PANTHER" id="PTHR48051:SF1">
    <property type="entry name" value="RAS SUPPRESSOR PROTEIN 1"/>
    <property type="match status" value="1"/>
</dbReference>
<dbReference type="PANTHER" id="PTHR48051">
    <property type="match status" value="1"/>
</dbReference>
<dbReference type="Pfam" id="PF23598">
    <property type="entry name" value="LRR_14"/>
    <property type="match status" value="1"/>
</dbReference>
<dbReference type="InterPro" id="IPR032675">
    <property type="entry name" value="LRR_dom_sf"/>
</dbReference>
<comment type="caution">
    <text evidence="4">The sequence shown here is derived from an EMBL/GenBank/DDBJ whole genome shotgun (WGS) entry which is preliminary data.</text>
</comment>
<evidence type="ECO:0000313" key="4">
    <source>
        <dbReference type="EMBL" id="REA61594.1"/>
    </source>
</evidence>
<dbReference type="AlphaFoldDB" id="A0A3D8YBT9"/>
<dbReference type="Gene3D" id="3.80.10.10">
    <property type="entry name" value="Ribonuclease Inhibitor"/>
    <property type="match status" value="2"/>
</dbReference>
<proteinExistence type="predicted"/>
<evidence type="ECO:0000259" key="3">
    <source>
        <dbReference type="Pfam" id="PF23598"/>
    </source>
</evidence>
<dbReference type="SMART" id="SM00369">
    <property type="entry name" value="LRR_TYP"/>
    <property type="match status" value="6"/>
</dbReference>
<dbReference type="InterPro" id="IPR050216">
    <property type="entry name" value="LRR_domain-containing"/>
</dbReference>
<organism evidence="4 5">
    <name type="scientific">Dyadobacter luteus</name>
    <dbReference type="NCBI Taxonomy" id="2259619"/>
    <lineage>
        <taxon>Bacteria</taxon>
        <taxon>Pseudomonadati</taxon>
        <taxon>Bacteroidota</taxon>
        <taxon>Cytophagia</taxon>
        <taxon>Cytophagales</taxon>
        <taxon>Spirosomataceae</taxon>
        <taxon>Dyadobacter</taxon>
    </lineage>
</organism>